<protein>
    <submittedName>
        <fullName evidence="1">Carbohydrate ABC transporter substrate-binding protein</fullName>
    </submittedName>
</protein>
<sequence>MFYNKKWLPIAASVLLLLTGCKKDTTTNKGHDDTGIMPELNYTGDLDILVYIQGMDGEFRDIGSDKVVTSDLTDGNLQKYHAVAKEFNKIYPNITINLLYDNIEEYTNRVIEYQSSHNQKLPHIMHLPVTVQEGLANGYCADLSKYDYFKLYNAIDESVFDYFTFGDFVAAVPFYIYPTGIFVNKDILENNWIDTENLLDNWTFDDMLNYLETVVGATGTSSNIGGTGVLSNDMTDIISSTINETLLTNQTVNLNTNEIIDLIEKENELAQYSVWDYATKAIKPQYNQIQPWSYNTNFIQDELYAMEMSRSYAAGLYSQMIVEQNKVGSFDFLPFPKVTNDDAEEFKI</sequence>
<gene>
    <name evidence="1" type="ORF">IAD04_01980</name>
</gene>
<dbReference type="EMBL" id="DVKI01000061">
    <property type="protein sequence ID" value="HIT17134.1"/>
    <property type="molecule type" value="Genomic_DNA"/>
</dbReference>
<name>A0A9D1G7M1_9FIRM</name>
<evidence type="ECO:0000313" key="2">
    <source>
        <dbReference type="Proteomes" id="UP000886893"/>
    </source>
</evidence>
<reference evidence="1" key="2">
    <citation type="journal article" date="2021" name="PeerJ">
        <title>Extensive microbial diversity within the chicken gut microbiome revealed by metagenomics and culture.</title>
        <authorList>
            <person name="Gilroy R."/>
            <person name="Ravi A."/>
            <person name="Getino M."/>
            <person name="Pursley I."/>
            <person name="Horton D.L."/>
            <person name="Alikhan N.F."/>
            <person name="Baker D."/>
            <person name="Gharbi K."/>
            <person name="Hall N."/>
            <person name="Watson M."/>
            <person name="Adriaenssens E.M."/>
            <person name="Foster-Nyarko E."/>
            <person name="Jarju S."/>
            <person name="Secka A."/>
            <person name="Antonio M."/>
            <person name="Oren A."/>
            <person name="Chaudhuri R.R."/>
            <person name="La Ragione R."/>
            <person name="Hildebrand F."/>
            <person name="Pallen M.J."/>
        </authorList>
    </citation>
    <scope>NUCLEOTIDE SEQUENCE</scope>
    <source>
        <strain evidence="1">14508</strain>
    </source>
</reference>
<dbReference type="Pfam" id="PF01547">
    <property type="entry name" value="SBP_bac_1"/>
    <property type="match status" value="1"/>
</dbReference>
<dbReference type="InterPro" id="IPR006059">
    <property type="entry name" value="SBP"/>
</dbReference>
<dbReference type="SUPFAM" id="SSF53850">
    <property type="entry name" value="Periplasmic binding protein-like II"/>
    <property type="match status" value="1"/>
</dbReference>
<dbReference type="AlphaFoldDB" id="A0A9D1G7M1"/>
<organism evidence="1 2">
    <name type="scientific">Candidatus Caccosoma faecigallinarum</name>
    <dbReference type="NCBI Taxonomy" id="2840720"/>
    <lineage>
        <taxon>Bacteria</taxon>
        <taxon>Bacillati</taxon>
        <taxon>Bacillota</taxon>
        <taxon>Bacillota incertae sedis</taxon>
        <taxon>Candidatus Caccosoma</taxon>
    </lineage>
</organism>
<dbReference type="Proteomes" id="UP000886893">
    <property type="component" value="Unassembled WGS sequence"/>
</dbReference>
<evidence type="ECO:0000313" key="1">
    <source>
        <dbReference type="EMBL" id="HIT17134.1"/>
    </source>
</evidence>
<reference evidence="1" key="1">
    <citation type="submission" date="2020-10" db="EMBL/GenBank/DDBJ databases">
        <authorList>
            <person name="Gilroy R."/>
        </authorList>
    </citation>
    <scope>NUCLEOTIDE SEQUENCE</scope>
    <source>
        <strain evidence="1">14508</strain>
    </source>
</reference>
<proteinExistence type="predicted"/>
<dbReference type="Gene3D" id="3.40.190.10">
    <property type="entry name" value="Periplasmic binding protein-like II"/>
    <property type="match status" value="1"/>
</dbReference>
<comment type="caution">
    <text evidence="1">The sequence shown here is derived from an EMBL/GenBank/DDBJ whole genome shotgun (WGS) entry which is preliminary data.</text>
</comment>
<accession>A0A9D1G7M1</accession>
<dbReference type="PROSITE" id="PS51257">
    <property type="entry name" value="PROKAR_LIPOPROTEIN"/>
    <property type="match status" value="1"/>
</dbReference>
<feature type="non-terminal residue" evidence="1">
    <location>
        <position position="348"/>
    </location>
</feature>